<evidence type="ECO:0000313" key="4">
    <source>
        <dbReference type="Proteomes" id="UP000094043"/>
    </source>
</evidence>
<reference evidence="3" key="1">
    <citation type="submission" date="2016-06" db="EMBL/GenBank/DDBJ databases">
        <authorList>
            <person name="Cuomo C."/>
            <person name="Litvintseva A."/>
            <person name="Heitman J."/>
            <person name="Chen Y."/>
            <person name="Sun S."/>
            <person name="Springer D."/>
            <person name="Dromer F."/>
            <person name="Young S."/>
            <person name="Zeng Q."/>
            <person name="Chapman S."/>
            <person name="Gujja S."/>
            <person name="Saif S."/>
            <person name="Birren B."/>
        </authorList>
    </citation>
    <scope>NUCLEOTIDE SEQUENCE</scope>
    <source>
        <strain evidence="3">CBS 7841</strain>
    </source>
</reference>
<feature type="compositionally biased region" description="Polar residues" evidence="1">
    <location>
        <begin position="97"/>
        <end position="112"/>
    </location>
</feature>
<dbReference type="Proteomes" id="UP000094043">
    <property type="component" value="Chromosome 2"/>
</dbReference>
<dbReference type="OrthoDB" id="2576577at2759"/>
<gene>
    <name evidence="3" type="ORF">L203_101961</name>
</gene>
<evidence type="ECO:0000256" key="2">
    <source>
        <dbReference type="SAM" id="SignalP"/>
    </source>
</evidence>
<feature type="compositionally biased region" description="Polar residues" evidence="1">
    <location>
        <begin position="62"/>
        <end position="87"/>
    </location>
</feature>
<protein>
    <submittedName>
        <fullName evidence="3">Uncharacterized protein</fullName>
    </submittedName>
</protein>
<accession>A0A1E3IHD7</accession>
<feature type="chain" id="PRO_5043411072" evidence="2">
    <location>
        <begin position="23"/>
        <end position="145"/>
    </location>
</feature>
<name>A0A1E3IHD7_9TREE</name>
<feature type="region of interest" description="Disordered" evidence="1">
    <location>
        <begin position="29"/>
        <end position="113"/>
    </location>
</feature>
<feature type="signal peptide" evidence="2">
    <location>
        <begin position="1"/>
        <end position="22"/>
    </location>
</feature>
<reference evidence="3" key="3">
    <citation type="submission" date="2024-01" db="EMBL/GenBank/DDBJ databases">
        <authorList>
            <person name="Coelho M.A."/>
            <person name="David-Palma M."/>
            <person name="Shea T."/>
            <person name="Sun S."/>
            <person name="Cuomo C.A."/>
            <person name="Heitman J."/>
        </authorList>
    </citation>
    <scope>NUCLEOTIDE SEQUENCE</scope>
    <source>
        <strain evidence="3">CBS 7841</strain>
    </source>
</reference>
<keyword evidence="2" id="KW-0732">Signal</keyword>
<dbReference type="GeneID" id="91086173"/>
<dbReference type="RefSeq" id="XP_066067489.1">
    <property type="nucleotide sequence ID" value="XM_066211392.1"/>
</dbReference>
<dbReference type="KEGG" id="cdep:91086173"/>
<feature type="compositionally biased region" description="Low complexity" evidence="1">
    <location>
        <begin position="33"/>
        <end position="61"/>
    </location>
</feature>
<evidence type="ECO:0000313" key="3">
    <source>
        <dbReference type="EMBL" id="WVN86789.1"/>
    </source>
</evidence>
<evidence type="ECO:0000256" key="1">
    <source>
        <dbReference type="SAM" id="MobiDB-lite"/>
    </source>
</evidence>
<dbReference type="AlphaFoldDB" id="A0A1E3IHD7"/>
<keyword evidence="4" id="KW-1185">Reference proteome</keyword>
<proteinExistence type="predicted"/>
<reference evidence="3" key="2">
    <citation type="journal article" date="2022" name="Elife">
        <title>Obligate sexual reproduction of a homothallic fungus closely related to the Cryptococcus pathogenic species complex.</title>
        <authorList>
            <person name="Passer A.R."/>
            <person name="Clancey S.A."/>
            <person name="Shea T."/>
            <person name="David-Palma M."/>
            <person name="Averette A.F."/>
            <person name="Boekhout T."/>
            <person name="Porcel B.M."/>
            <person name="Nowrousian M."/>
            <person name="Cuomo C.A."/>
            <person name="Sun S."/>
            <person name="Heitman J."/>
            <person name="Coelho M.A."/>
        </authorList>
    </citation>
    <scope>NUCLEOTIDE SEQUENCE</scope>
    <source>
        <strain evidence="3">CBS 7841</strain>
    </source>
</reference>
<dbReference type="EMBL" id="CP143785">
    <property type="protein sequence ID" value="WVN86789.1"/>
    <property type="molecule type" value="Genomic_DNA"/>
</dbReference>
<dbReference type="VEuPathDB" id="FungiDB:L203_03212"/>
<organism evidence="3 4">
    <name type="scientific">Cryptococcus depauperatus CBS 7841</name>
    <dbReference type="NCBI Taxonomy" id="1295531"/>
    <lineage>
        <taxon>Eukaryota</taxon>
        <taxon>Fungi</taxon>
        <taxon>Dikarya</taxon>
        <taxon>Basidiomycota</taxon>
        <taxon>Agaricomycotina</taxon>
        <taxon>Tremellomycetes</taxon>
        <taxon>Tremellales</taxon>
        <taxon>Cryptococcaceae</taxon>
        <taxon>Cryptococcus</taxon>
    </lineage>
</organism>
<sequence length="145" mass="14111">MRIQNSVIIGSLLTALAAYALPQNENGGQGIVPNTSNTGNSTSSATPSGSSGTAGDSSSTSLAVATTNSAVSSPVSDKDTASSSKPASGNKKAADNGNKTETAKGNNSTKSAATLGANIPVGFERFIGGGAIIISAFSVGIATLF</sequence>